<evidence type="ECO:0000313" key="2">
    <source>
        <dbReference type="Proteomes" id="UP000515125"/>
    </source>
</evidence>
<feature type="compositionally biased region" description="Basic and acidic residues" evidence="1">
    <location>
        <begin position="151"/>
        <end position="167"/>
    </location>
</feature>
<keyword evidence="2" id="KW-1185">Reference proteome</keyword>
<dbReference type="OrthoDB" id="346525at2759"/>
<name>A0A6P5WFF9_9EIME</name>
<feature type="compositionally biased region" description="Basic and acidic residues" evidence="1">
    <location>
        <begin position="397"/>
        <end position="407"/>
    </location>
</feature>
<evidence type="ECO:0000313" key="3">
    <source>
        <dbReference type="RefSeq" id="XP_022589771.2"/>
    </source>
</evidence>
<feature type="region of interest" description="Disordered" evidence="1">
    <location>
        <begin position="124"/>
        <end position="167"/>
    </location>
</feature>
<organism evidence="2 3">
    <name type="scientific">Cyclospora cayetanensis</name>
    <dbReference type="NCBI Taxonomy" id="88456"/>
    <lineage>
        <taxon>Eukaryota</taxon>
        <taxon>Sar</taxon>
        <taxon>Alveolata</taxon>
        <taxon>Apicomplexa</taxon>
        <taxon>Conoidasida</taxon>
        <taxon>Coccidia</taxon>
        <taxon>Eucoccidiorida</taxon>
        <taxon>Eimeriorina</taxon>
        <taxon>Eimeriidae</taxon>
        <taxon>Cyclospora</taxon>
    </lineage>
</organism>
<feature type="region of interest" description="Disordered" evidence="1">
    <location>
        <begin position="381"/>
        <end position="416"/>
    </location>
</feature>
<feature type="compositionally biased region" description="Acidic residues" evidence="1">
    <location>
        <begin position="139"/>
        <end position="150"/>
    </location>
</feature>
<gene>
    <name evidence="3" type="primary">LOC34623950</name>
</gene>
<dbReference type="RefSeq" id="XP_022589771.2">
    <property type="nucleotide sequence ID" value="XM_022737052.2"/>
</dbReference>
<reference evidence="3" key="1">
    <citation type="submission" date="2025-08" db="UniProtKB">
        <authorList>
            <consortium name="RefSeq"/>
        </authorList>
    </citation>
    <scope>IDENTIFICATION</scope>
</reference>
<protein>
    <submittedName>
        <fullName evidence="3">Uncharacterized protein LOC34623950</fullName>
    </submittedName>
</protein>
<dbReference type="GeneID" id="34623950"/>
<proteinExistence type="predicted"/>
<dbReference type="Proteomes" id="UP000515125">
    <property type="component" value="Unplaced"/>
</dbReference>
<feature type="region of interest" description="Disordered" evidence="1">
    <location>
        <begin position="34"/>
        <end position="68"/>
    </location>
</feature>
<evidence type="ECO:0000256" key="1">
    <source>
        <dbReference type="SAM" id="MobiDB-lite"/>
    </source>
</evidence>
<dbReference type="AlphaFoldDB" id="A0A6P5WFF9"/>
<accession>A0A6P5WFF9</accession>
<sequence>MFENIFQKKVAPCRSTPAAAAAAYSAVHTSRLPGGQDAPSLMPQDSLTGQIRWGSPPPPREAAHGAHQGRGTLPFEPCLYLCILHTAALDSAMAHLLIALLVALVPLLVPLQRLDKTSLVSFADASDKGRSGGGGDDTGSGDDTPEETTEEKDGKKSEGADKGKTDAKKPNALISAAFPLLWNAAASAVVASEDPAELEEFNAALSRIFSRHIQFPPKYSGSLEVINDAIADVLLKTNTKMSLSDLQRLFYSRGGRGTYMQLPELLTELRQAADHVFEEQRRIKTLNRLRRRGVPISVDDLKLRPFVQEEYSGPVTTSDIENISEAEIQQRQARVNGWLQMLDMTRFLQRQQLRMKGPLKAEPINDDDIQATEEDVHGLSFTANLSDASDGVSSGRPGKDMTLHDHDEESEALTNE</sequence>